<dbReference type="AlphaFoldDB" id="A0A0B1SF14"/>
<evidence type="ECO:0000313" key="2">
    <source>
        <dbReference type="Proteomes" id="UP000053660"/>
    </source>
</evidence>
<proteinExistence type="predicted"/>
<reference evidence="1 2" key="1">
    <citation type="submission" date="2014-03" db="EMBL/GenBank/DDBJ databases">
        <title>Draft genome of the hookworm Oesophagostomum dentatum.</title>
        <authorList>
            <person name="Mitreva M."/>
        </authorList>
    </citation>
    <scope>NUCLEOTIDE SEQUENCE [LARGE SCALE GENOMIC DNA]</scope>
    <source>
        <strain evidence="1 2">OD-Hann</strain>
    </source>
</reference>
<feature type="non-terminal residue" evidence="1">
    <location>
        <position position="115"/>
    </location>
</feature>
<gene>
    <name evidence="1" type="ORF">OESDEN_17825</name>
</gene>
<dbReference type="OrthoDB" id="2499658at2759"/>
<organism evidence="1 2">
    <name type="scientific">Oesophagostomum dentatum</name>
    <name type="common">Nodular worm</name>
    <dbReference type="NCBI Taxonomy" id="61180"/>
    <lineage>
        <taxon>Eukaryota</taxon>
        <taxon>Metazoa</taxon>
        <taxon>Ecdysozoa</taxon>
        <taxon>Nematoda</taxon>
        <taxon>Chromadorea</taxon>
        <taxon>Rhabditida</taxon>
        <taxon>Rhabditina</taxon>
        <taxon>Rhabditomorpha</taxon>
        <taxon>Strongyloidea</taxon>
        <taxon>Strongylidae</taxon>
        <taxon>Oesophagostomum</taxon>
    </lineage>
</organism>
<name>A0A0B1SF14_OESDE</name>
<evidence type="ECO:0000313" key="1">
    <source>
        <dbReference type="EMBL" id="KHJ82481.1"/>
    </source>
</evidence>
<accession>A0A0B1SF14</accession>
<protein>
    <submittedName>
        <fullName evidence="1">Uncharacterized protein</fullName>
    </submittedName>
</protein>
<dbReference type="EMBL" id="KN579217">
    <property type="protein sequence ID" value="KHJ82481.1"/>
    <property type="molecule type" value="Genomic_DNA"/>
</dbReference>
<sequence length="115" mass="13178">MKDCVRIIYYCHVQRSSGCRYEMSVCIPNNPEEKLRIDDFNVHTCNPDDTRLRRKAKPQIGDFSKPIEKRKHITGSHVTKDNNTLPMVLGDSMANFLTGMTDQFDAGNALEMVEQ</sequence>
<keyword evidence="2" id="KW-1185">Reference proteome</keyword>
<dbReference type="Proteomes" id="UP000053660">
    <property type="component" value="Unassembled WGS sequence"/>
</dbReference>